<evidence type="ECO:0000256" key="1">
    <source>
        <dbReference type="SAM" id="Coils"/>
    </source>
</evidence>
<dbReference type="AlphaFoldDB" id="A0AAE0G653"/>
<dbReference type="EMBL" id="LGRX02009201">
    <property type="protein sequence ID" value="KAK3272022.1"/>
    <property type="molecule type" value="Genomic_DNA"/>
</dbReference>
<proteinExistence type="predicted"/>
<comment type="caution">
    <text evidence="3">The sequence shown here is derived from an EMBL/GenBank/DDBJ whole genome shotgun (WGS) entry which is preliminary data.</text>
</comment>
<name>A0AAE0G653_9CHLO</name>
<feature type="coiled-coil region" evidence="1">
    <location>
        <begin position="26"/>
        <end position="68"/>
    </location>
</feature>
<dbReference type="Proteomes" id="UP001190700">
    <property type="component" value="Unassembled WGS sequence"/>
</dbReference>
<feature type="non-terminal residue" evidence="3">
    <location>
        <position position="1"/>
    </location>
</feature>
<evidence type="ECO:0000313" key="3">
    <source>
        <dbReference type="EMBL" id="KAK3272022.1"/>
    </source>
</evidence>
<evidence type="ECO:0000313" key="4">
    <source>
        <dbReference type="Proteomes" id="UP001190700"/>
    </source>
</evidence>
<gene>
    <name evidence="3" type="ORF">CYMTET_19656</name>
</gene>
<sequence>TPTFSLGALKPYTDGMLALKVVRADVEWLKEMKDDAYSELKGAERRQAQRAEKNLDTLNTLSEEELAAFDQICDGTFGLVDHVEGLEQCRSMLSKVNLLGWLCIRFRTNALTDELRSVSDVPTISLSMNLTGLPLFELFSNITLVDCPVPNKQRTKSLKAALATILRTSSLVVCPVECPKRLAVGARMEFSKEEKSSILVSDAFTSTELIVFVMVPKSAEVSTRRIERSVANDIIGDPTKTRNVYVIRLPDPAVDGATAPPAPPEADTSAGAAGGAQSRREEQAQEEGPISLHEAYGNVMGTRAVSLLREIFVFVLNEVMKQLEEPLDTCITRSKMLHLEATSQIAFEKQSQRMSLFRKQWEPRLARWDDLVENLLVTRMRALRRLGLPSLDALRERFCPAFPNYCKDDTGARAKG</sequence>
<keyword evidence="1" id="KW-0175">Coiled coil</keyword>
<evidence type="ECO:0000256" key="2">
    <source>
        <dbReference type="SAM" id="MobiDB-lite"/>
    </source>
</evidence>
<feature type="region of interest" description="Disordered" evidence="2">
    <location>
        <begin position="255"/>
        <end position="291"/>
    </location>
</feature>
<reference evidence="3 4" key="1">
    <citation type="journal article" date="2015" name="Genome Biol. Evol.">
        <title>Comparative Genomics of a Bacterivorous Green Alga Reveals Evolutionary Causalities and Consequences of Phago-Mixotrophic Mode of Nutrition.</title>
        <authorList>
            <person name="Burns J.A."/>
            <person name="Paasch A."/>
            <person name="Narechania A."/>
            <person name="Kim E."/>
        </authorList>
    </citation>
    <scope>NUCLEOTIDE SEQUENCE [LARGE SCALE GENOMIC DNA]</scope>
    <source>
        <strain evidence="3 4">PLY_AMNH</strain>
    </source>
</reference>
<protein>
    <submittedName>
        <fullName evidence="3">Uncharacterized protein</fullName>
    </submittedName>
</protein>
<keyword evidence="4" id="KW-1185">Reference proteome</keyword>
<organism evidence="3 4">
    <name type="scientific">Cymbomonas tetramitiformis</name>
    <dbReference type="NCBI Taxonomy" id="36881"/>
    <lineage>
        <taxon>Eukaryota</taxon>
        <taxon>Viridiplantae</taxon>
        <taxon>Chlorophyta</taxon>
        <taxon>Pyramimonadophyceae</taxon>
        <taxon>Pyramimonadales</taxon>
        <taxon>Pyramimonadaceae</taxon>
        <taxon>Cymbomonas</taxon>
    </lineage>
</organism>
<accession>A0AAE0G653</accession>